<dbReference type="InterPro" id="IPR013783">
    <property type="entry name" value="Ig-like_fold"/>
</dbReference>
<dbReference type="SMART" id="SM00089">
    <property type="entry name" value="PKD"/>
    <property type="match status" value="1"/>
</dbReference>
<evidence type="ECO:0000256" key="6">
    <source>
        <dbReference type="PROSITE-ProRule" id="PRU01240"/>
    </source>
</evidence>
<dbReference type="Proteomes" id="UP001595476">
    <property type="component" value="Unassembled WGS sequence"/>
</dbReference>
<reference evidence="10" key="1">
    <citation type="journal article" date="2019" name="Int. J. Syst. Evol. Microbiol.">
        <title>The Global Catalogue of Microorganisms (GCM) 10K type strain sequencing project: providing services to taxonomists for standard genome sequencing and annotation.</title>
        <authorList>
            <consortium name="The Broad Institute Genomics Platform"/>
            <consortium name="The Broad Institute Genome Sequencing Center for Infectious Disease"/>
            <person name="Wu L."/>
            <person name="Ma J."/>
        </authorList>
    </citation>
    <scope>NUCLEOTIDE SEQUENCE [LARGE SCALE GENOMIC DNA]</scope>
    <source>
        <strain evidence="10">KCTC 52438</strain>
    </source>
</reference>
<keyword evidence="5 6" id="KW-0720">Serine protease</keyword>
<dbReference type="InterPro" id="IPR015500">
    <property type="entry name" value="Peptidase_S8_subtilisin-rel"/>
</dbReference>
<dbReference type="PROSITE" id="PS50093">
    <property type="entry name" value="PKD"/>
    <property type="match status" value="1"/>
</dbReference>
<dbReference type="PROSITE" id="PS51257">
    <property type="entry name" value="PROKAR_LIPOPROTEIN"/>
    <property type="match status" value="1"/>
</dbReference>
<feature type="compositionally biased region" description="Low complexity" evidence="7">
    <location>
        <begin position="892"/>
        <end position="903"/>
    </location>
</feature>
<dbReference type="SUPFAM" id="SSF52743">
    <property type="entry name" value="Subtilisin-like"/>
    <property type="match status" value="1"/>
</dbReference>
<evidence type="ECO:0000256" key="5">
    <source>
        <dbReference type="ARBA" id="ARBA00022825"/>
    </source>
</evidence>
<dbReference type="PANTHER" id="PTHR43806:SF11">
    <property type="entry name" value="CEREVISIN-RELATED"/>
    <property type="match status" value="1"/>
</dbReference>
<feature type="active site" description="Charge relay system" evidence="6">
    <location>
        <position position="391"/>
    </location>
</feature>
<protein>
    <submittedName>
        <fullName evidence="9">S8 family serine peptidase</fullName>
    </submittedName>
</protein>
<feature type="region of interest" description="Disordered" evidence="7">
    <location>
        <begin position="892"/>
        <end position="924"/>
    </location>
</feature>
<dbReference type="RefSeq" id="WP_386722293.1">
    <property type="nucleotide sequence ID" value="NZ_JBHRSZ010000006.1"/>
</dbReference>
<sequence>MIRQILLTLFSLSLIGCGGGGGGGSSSGPKASFSVSSTSGQIPFTVTLDASSSSGASSYSWTFGDGTSATGVNPSKTYTEPGVYTIILTVTNDGKTNKTNQQVTALGYNISGTITAPQTSVADSDTADPNMNVSNNSFAIAQLLPTPAIVGGFVNEFSTDSTDFYRIELSANQTINLTTYRYQNNVDTNPDLDLYLYDENQNAVDSAVSQDASESLTVAQDGIYYLEVRAYSNSANYLLNIGGSTINHVSQTLSSEFVVGEALFRNKQNAITASGTSVPDIGKLTMSDTATATSSSISSKAITTSKARTASSSAVGHWTEEQLDKLQTLLWIKQLNKADSYQYVEPNFYRKASLTPNDQYFNFQWHYDNIQLEDALDLETGNNSVIVAVADTGVLLNHPDLQGQFVAGYDFISSTESSQDDDGIDNDPNDPGDDSNFDGSSSFHGTHVAGTVAAATNNAVGISGVAGGVRIMPLRVLGKNGVGTSSDIIQSLRFAAGLSNSSGTTPAQTADVINLSLGSTSSSQAEQDLYNTLATMDILVVAAAGNSNSSTPDYPAAYNNVISVSATNISNQRAYYSNFGSTIDVAAPGGELTSDLNGDGFPDGVLSTLGDDSGNTLQYIYGYSEGTSMAAPHVAGVAALMKSANSNLTVAQFNTLLQNGDLTDDLGAAGRDNSFGYGLINARKAVLAATGAVNASANIVLSSNSLNFGSFSDTTSITAADSSDGTLAIASVTPSESWLSITSDTIDANGFGTYQVSVDRTLLADGLYTASIVFDATSTTETLNVLMQVTTTAHTADAGYIYILAIDPEERETQGFTAASSVNGLYTYTIENLTSGEYQVVAGTDLNADSLICDQGDSCGAFPTLDQTSILTINGDADNIDFTVSFENSISASSSSNETQQSTELFQVPSSQEQAGSNSPSLAQ</sequence>
<dbReference type="CDD" id="cd07496">
    <property type="entry name" value="Peptidases_S8_13"/>
    <property type="match status" value="1"/>
</dbReference>
<feature type="region of interest" description="Disordered" evidence="7">
    <location>
        <begin position="416"/>
        <end position="441"/>
    </location>
</feature>
<dbReference type="Pfam" id="PF00082">
    <property type="entry name" value="Peptidase_S8"/>
    <property type="match status" value="1"/>
</dbReference>
<keyword evidence="4 6" id="KW-0378">Hydrolase</keyword>
<dbReference type="Gene3D" id="3.40.50.200">
    <property type="entry name" value="Peptidase S8/S53 domain"/>
    <property type="match status" value="1"/>
</dbReference>
<keyword evidence="3 6" id="KW-0645">Protease</keyword>
<dbReference type="CDD" id="cd00146">
    <property type="entry name" value="PKD"/>
    <property type="match status" value="1"/>
</dbReference>
<evidence type="ECO:0000256" key="3">
    <source>
        <dbReference type="ARBA" id="ARBA00022670"/>
    </source>
</evidence>
<dbReference type="SUPFAM" id="SSF49299">
    <property type="entry name" value="PKD domain"/>
    <property type="match status" value="1"/>
</dbReference>
<dbReference type="Gene3D" id="2.60.120.380">
    <property type="match status" value="1"/>
</dbReference>
<dbReference type="Gene3D" id="2.60.40.10">
    <property type="entry name" value="Immunoglobulins"/>
    <property type="match status" value="1"/>
</dbReference>
<dbReference type="PANTHER" id="PTHR43806">
    <property type="entry name" value="PEPTIDASE S8"/>
    <property type="match status" value="1"/>
</dbReference>
<dbReference type="InterPro" id="IPR007280">
    <property type="entry name" value="Peptidase_C_arc/bac"/>
</dbReference>
<dbReference type="InterPro" id="IPR023828">
    <property type="entry name" value="Peptidase_S8_Ser-AS"/>
</dbReference>
<evidence type="ECO:0000313" key="10">
    <source>
        <dbReference type="Proteomes" id="UP001595476"/>
    </source>
</evidence>
<keyword evidence="10" id="KW-1185">Reference proteome</keyword>
<comment type="caution">
    <text evidence="9">The sequence shown here is derived from an EMBL/GenBank/DDBJ whole genome shotgun (WGS) entry which is preliminary data.</text>
</comment>
<name>A0ABV7HLH1_9GAMM</name>
<feature type="compositionally biased region" description="Polar residues" evidence="7">
    <location>
        <begin position="904"/>
        <end position="924"/>
    </location>
</feature>
<dbReference type="InterPro" id="IPR000601">
    <property type="entry name" value="PKD_dom"/>
</dbReference>
<evidence type="ECO:0000256" key="7">
    <source>
        <dbReference type="SAM" id="MobiDB-lite"/>
    </source>
</evidence>
<evidence type="ECO:0000256" key="2">
    <source>
        <dbReference type="ARBA" id="ARBA00011073"/>
    </source>
</evidence>
<gene>
    <name evidence="9" type="ORF">ACFOEK_15130</name>
</gene>
<dbReference type="InterPro" id="IPR022409">
    <property type="entry name" value="PKD/Chitinase_dom"/>
</dbReference>
<dbReference type="PROSITE" id="PS00138">
    <property type="entry name" value="SUBTILASE_SER"/>
    <property type="match status" value="1"/>
</dbReference>
<dbReference type="InterPro" id="IPR000209">
    <property type="entry name" value="Peptidase_S8/S53_dom"/>
</dbReference>
<dbReference type="PROSITE" id="PS51892">
    <property type="entry name" value="SUBTILASE"/>
    <property type="match status" value="1"/>
</dbReference>
<feature type="active site" description="Charge relay system" evidence="6">
    <location>
        <position position="628"/>
    </location>
</feature>
<dbReference type="PRINTS" id="PR00723">
    <property type="entry name" value="SUBTILISIN"/>
</dbReference>
<dbReference type="Pfam" id="PF18911">
    <property type="entry name" value="PKD_4"/>
    <property type="match status" value="1"/>
</dbReference>
<dbReference type="InterPro" id="IPR035986">
    <property type="entry name" value="PKD_dom_sf"/>
</dbReference>
<comment type="cofactor">
    <cofactor evidence="1">
        <name>Ca(2+)</name>
        <dbReference type="ChEBI" id="CHEBI:29108"/>
    </cofactor>
</comment>
<comment type="similarity">
    <text evidence="2 6">Belongs to the peptidase S8 family.</text>
</comment>
<dbReference type="PROSITE" id="PS00137">
    <property type="entry name" value="SUBTILASE_HIS"/>
    <property type="match status" value="1"/>
</dbReference>
<dbReference type="InterPro" id="IPR050131">
    <property type="entry name" value="Peptidase_S8_subtilisin-like"/>
</dbReference>
<dbReference type="InterPro" id="IPR022398">
    <property type="entry name" value="Peptidase_S8_His-AS"/>
</dbReference>
<organism evidence="9 10">
    <name type="scientific">Litoribrevibacter euphylliae</name>
    <dbReference type="NCBI Taxonomy" id="1834034"/>
    <lineage>
        <taxon>Bacteria</taxon>
        <taxon>Pseudomonadati</taxon>
        <taxon>Pseudomonadota</taxon>
        <taxon>Gammaproteobacteria</taxon>
        <taxon>Oceanospirillales</taxon>
        <taxon>Oceanospirillaceae</taxon>
        <taxon>Litoribrevibacter</taxon>
    </lineage>
</organism>
<evidence type="ECO:0000259" key="8">
    <source>
        <dbReference type="PROSITE" id="PS50093"/>
    </source>
</evidence>
<feature type="active site" description="Charge relay system" evidence="6">
    <location>
        <position position="444"/>
    </location>
</feature>
<evidence type="ECO:0000256" key="1">
    <source>
        <dbReference type="ARBA" id="ARBA00001913"/>
    </source>
</evidence>
<dbReference type="EMBL" id="JBHRSZ010000006">
    <property type="protein sequence ID" value="MFC3152366.1"/>
    <property type="molecule type" value="Genomic_DNA"/>
</dbReference>
<dbReference type="InterPro" id="IPR036852">
    <property type="entry name" value="Peptidase_S8/S53_dom_sf"/>
</dbReference>
<evidence type="ECO:0000256" key="4">
    <source>
        <dbReference type="ARBA" id="ARBA00022801"/>
    </source>
</evidence>
<dbReference type="InterPro" id="IPR034176">
    <property type="entry name" value="Peptidases_S8_13"/>
</dbReference>
<dbReference type="InterPro" id="IPR017309">
    <property type="entry name" value="Pept_S8A_subtilisin_proteobac"/>
</dbReference>
<proteinExistence type="inferred from homology"/>
<accession>A0ABV7HLH1</accession>
<evidence type="ECO:0000313" key="9">
    <source>
        <dbReference type="EMBL" id="MFC3152366.1"/>
    </source>
</evidence>
<feature type="domain" description="PKD" evidence="8">
    <location>
        <begin position="29"/>
        <end position="92"/>
    </location>
</feature>
<feature type="compositionally biased region" description="Acidic residues" evidence="7">
    <location>
        <begin position="418"/>
        <end position="436"/>
    </location>
</feature>
<dbReference type="SUPFAM" id="SSF89260">
    <property type="entry name" value="Collagen-binding domain"/>
    <property type="match status" value="1"/>
</dbReference>
<dbReference type="Pfam" id="PF04151">
    <property type="entry name" value="PPC"/>
    <property type="match status" value="1"/>
</dbReference>
<dbReference type="PIRSF" id="PIRSF037893">
    <property type="entry name" value="Subtilisin_rel_Maqu_2796"/>
    <property type="match status" value="1"/>
</dbReference>